<protein>
    <submittedName>
        <fullName evidence="2">Uncharacterized protein</fullName>
    </submittedName>
</protein>
<dbReference type="Proteomes" id="UP001210130">
    <property type="component" value="Chromosome"/>
</dbReference>
<reference evidence="2 3" key="1">
    <citation type="journal article" date="2023" name="Microbiol. Resour. Announc.">
        <title>Complete Genome Sequence of the First Colistin-Resistant Raoultella electrica Strain.</title>
        <authorList>
            <person name="Aldeia C."/>
            <person name="Campos-Madueno E.I."/>
            <person name="Sendi P."/>
            <person name="Endimiani A."/>
        </authorList>
    </citation>
    <scope>NUCLEOTIDE SEQUENCE [LARGE SCALE GENOMIC DNA]</scope>
    <source>
        <strain evidence="2 3">S2-IND-01-C</strain>
    </source>
</reference>
<accession>A0AAJ5QT33</accession>
<feature type="transmembrane region" description="Helical" evidence="1">
    <location>
        <begin position="64"/>
        <end position="83"/>
    </location>
</feature>
<evidence type="ECO:0000256" key="1">
    <source>
        <dbReference type="SAM" id="Phobius"/>
    </source>
</evidence>
<keyword evidence="1" id="KW-1133">Transmembrane helix</keyword>
<feature type="transmembrane region" description="Helical" evidence="1">
    <location>
        <begin position="95"/>
        <end position="117"/>
    </location>
</feature>
<proteinExistence type="predicted"/>
<keyword evidence="1" id="KW-0812">Transmembrane</keyword>
<feature type="transmembrane region" description="Helical" evidence="1">
    <location>
        <begin position="137"/>
        <end position="158"/>
    </location>
</feature>
<name>A0AAJ5QT33_9ENTR</name>
<evidence type="ECO:0000313" key="2">
    <source>
        <dbReference type="EMBL" id="WBW60842.1"/>
    </source>
</evidence>
<feature type="transmembrane region" description="Helical" evidence="1">
    <location>
        <begin position="39"/>
        <end position="58"/>
    </location>
</feature>
<organism evidence="2 3">
    <name type="scientific">Klebsiella electrica</name>
    <dbReference type="NCBI Taxonomy" id="1259973"/>
    <lineage>
        <taxon>Bacteria</taxon>
        <taxon>Pseudomonadati</taxon>
        <taxon>Pseudomonadota</taxon>
        <taxon>Gammaproteobacteria</taxon>
        <taxon>Enterobacterales</taxon>
        <taxon>Enterobacteriaceae</taxon>
        <taxon>Klebsiella/Raoultella group</taxon>
        <taxon>Klebsiella</taxon>
    </lineage>
</organism>
<evidence type="ECO:0000313" key="3">
    <source>
        <dbReference type="Proteomes" id="UP001210130"/>
    </source>
</evidence>
<keyword evidence="1" id="KW-0472">Membrane</keyword>
<dbReference type="AlphaFoldDB" id="A0AAJ5QT33"/>
<dbReference type="RefSeq" id="WP_131050619.1">
    <property type="nucleotide sequence ID" value="NZ_CP112887.1"/>
</dbReference>
<dbReference type="EMBL" id="CP112887">
    <property type="protein sequence ID" value="WBW60842.1"/>
    <property type="molecule type" value="Genomic_DNA"/>
</dbReference>
<sequence>MTTTIAIFSNTPVWVWILLLFLIKRGISALHCRETSVKNIFIIPVLFLAASIYHLAGFSFFPAIPLYITTLVIFCIVRMAFLWRSPVEYNAATGVVTRPGSPFILTLIIGSFIFKFVMTCLTENDPRLLMNLSFQCLWGAGSGIATGLSWGGLLYVIYKIKEKKKTISLHY</sequence>
<keyword evidence="3" id="KW-1185">Reference proteome</keyword>
<dbReference type="InterPro" id="IPR046730">
    <property type="entry name" value="DUF6622"/>
</dbReference>
<dbReference type="Pfam" id="PF20327">
    <property type="entry name" value="DUF6622"/>
    <property type="match status" value="1"/>
</dbReference>
<feature type="transmembrane region" description="Helical" evidence="1">
    <location>
        <begin position="6"/>
        <end position="27"/>
    </location>
</feature>
<gene>
    <name evidence="2" type="ORF">OR613_23155</name>
</gene>